<organism evidence="3 4">
    <name type="scientific">Rhodococcus wratislaviensis</name>
    <name type="common">Tsukamurella wratislaviensis</name>
    <dbReference type="NCBI Taxonomy" id="44752"/>
    <lineage>
        <taxon>Bacteria</taxon>
        <taxon>Bacillati</taxon>
        <taxon>Actinomycetota</taxon>
        <taxon>Actinomycetes</taxon>
        <taxon>Mycobacteriales</taxon>
        <taxon>Nocardiaceae</taxon>
        <taxon>Rhodococcus</taxon>
    </lineage>
</organism>
<reference evidence="3 4" key="1">
    <citation type="submission" date="2018-11" db="EMBL/GenBank/DDBJ databases">
        <title>Microbial catabolism of amino acid.</title>
        <authorList>
            <person name="Hibi M."/>
            <person name="Ogawa J."/>
        </authorList>
    </citation>
    <scope>NUCLEOTIDE SEQUENCE [LARGE SCALE GENOMIC DNA]</scope>
    <source>
        <strain evidence="3 4">C31-06</strain>
    </source>
</reference>
<evidence type="ECO:0000313" key="4">
    <source>
        <dbReference type="Proteomes" id="UP000287519"/>
    </source>
</evidence>
<dbReference type="CDD" id="cd02440">
    <property type="entry name" value="AdoMet_MTases"/>
    <property type="match status" value="1"/>
</dbReference>
<protein>
    <submittedName>
        <fullName evidence="3">Possible methyltransferase (Methylase)</fullName>
    </submittedName>
</protein>
<evidence type="ECO:0000256" key="1">
    <source>
        <dbReference type="SAM" id="MobiDB-lite"/>
    </source>
</evidence>
<keyword evidence="4" id="KW-1185">Reference proteome</keyword>
<proteinExistence type="predicted"/>
<accession>A0A402C9G2</accession>
<keyword evidence="3" id="KW-0489">Methyltransferase</keyword>
<feature type="compositionally biased region" description="Basic and acidic residues" evidence="1">
    <location>
        <begin position="112"/>
        <end position="127"/>
    </location>
</feature>
<gene>
    <name evidence="3" type="ORF">Rhow_003887</name>
</gene>
<evidence type="ECO:0000259" key="2">
    <source>
        <dbReference type="Pfam" id="PF08241"/>
    </source>
</evidence>
<dbReference type="EMBL" id="BHYM01000035">
    <property type="protein sequence ID" value="GCE40244.1"/>
    <property type="molecule type" value="Genomic_DNA"/>
</dbReference>
<dbReference type="Pfam" id="PF08241">
    <property type="entry name" value="Methyltransf_11"/>
    <property type="match status" value="1"/>
</dbReference>
<dbReference type="Gene3D" id="3.40.50.150">
    <property type="entry name" value="Vaccinia Virus protein VP39"/>
    <property type="match status" value="1"/>
</dbReference>
<keyword evidence="3" id="KW-0808">Transferase</keyword>
<sequence>MRGPRVGSADLHVEGDVVGAVAHHRDPLALHSQFDEFVGGRQRHGEVLVVPVRARRQPGFHPPADLAHQPARHRPLLAVAVMDEQRHRCAGDDAGEEGDAVLGVDHGVGPDAAERPETEPAGSDRGECAGIDAVPPARPADLDAVDGLLPGGAAVTGGAEGDLDSPRRELRADLLEVPLTAATLRVTGVAPAEQQNLSHVHILLWSVRYSWSRGGTFRAVVPEHPIGRIPPDVAATAHGLPSRGLHSLRFSLVTTPPVTRRFGRRATLKRSFGLLSDFRHEQTAPDLFYGALARDSVELIGDLWGGLTDTDLTGTTVLDVGGGPGYFADVFQQAGARYVPVEPDPSEMHAAGLAVGGAVRGSGLALPFRTSSVDVCFSSNVAEHVSEPWAMAEEMIRVTKPGGLMVLSYTLWWGPFGGHETGPWHALGGEYAARRYLRKNGRDPKNRYGVSLFKVGAADGLRWARRTPDADLLAAFPRYHPRWAWWMVRVPGLREFLVSNLVLVMRKR</sequence>
<dbReference type="AlphaFoldDB" id="A0A402C9G2"/>
<dbReference type="Proteomes" id="UP000287519">
    <property type="component" value="Unassembled WGS sequence"/>
</dbReference>
<dbReference type="InterPro" id="IPR013216">
    <property type="entry name" value="Methyltransf_11"/>
</dbReference>
<dbReference type="InterPro" id="IPR029063">
    <property type="entry name" value="SAM-dependent_MTases_sf"/>
</dbReference>
<name>A0A402C9G2_RHOWR</name>
<dbReference type="GO" id="GO:0008757">
    <property type="term" value="F:S-adenosylmethionine-dependent methyltransferase activity"/>
    <property type="evidence" value="ECO:0007669"/>
    <property type="project" value="InterPro"/>
</dbReference>
<dbReference type="PANTHER" id="PTHR43591">
    <property type="entry name" value="METHYLTRANSFERASE"/>
    <property type="match status" value="1"/>
</dbReference>
<dbReference type="SUPFAM" id="SSF53335">
    <property type="entry name" value="S-adenosyl-L-methionine-dependent methyltransferases"/>
    <property type="match status" value="1"/>
</dbReference>
<feature type="region of interest" description="Disordered" evidence="1">
    <location>
        <begin position="105"/>
        <end position="130"/>
    </location>
</feature>
<comment type="caution">
    <text evidence="3">The sequence shown here is derived from an EMBL/GenBank/DDBJ whole genome shotgun (WGS) entry which is preliminary data.</text>
</comment>
<dbReference type="GO" id="GO:0032259">
    <property type="term" value="P:methylation"/>
    <property type="evidence" value="ECO:0007669"/>
    <property type="project" value="UniProtKB-KW"/>
</dbReference>
<feature type="domain" description="Methyltransferase type 11" evidence="2">
    <location>
        <begin position="318"/>
        <end position="406"/>
    </location>
</feature>
<evidence type="ECO:0000313" key="3">
    <source>
        <dbReference type="EMBL" id="GCE40244.1"/>
    </source>
</evidence>